<accession>A0A7D4XLU9</accession>
<evidence type="ECO:0000256" key="1">
    <source>
        <dbReference type="SAM" id="MobiDB-lite"/>
    </source>
</evidence>
<sequence>MGFQPSRFTPPPAPAGLPARFEPQPSWGGQLDDGRSRFNQSCGAACAAPVNPSTGEILAPAATQAGGVLEKVVQAAEAVQGFITVSRFLDDAQKGIVEDVLRECVREANTKVDEELFGKGRSLPDSECEKEPVVRDKLAPTWRRHLGKLKHAAAFECIQRRLSEKFPNNFSIEPRLRKDELTEEVLLTDRRAGSLRPDIVIHFTHNVTRIQCIYDLKFPCGYAVGSNPWSDDVVMQMNSYGALGGECPPALVTPQRGIVRQ</sequence>
<dbReference type="AlphaFoldDB" id="A0A7D4XLU9"/>
<organism evidence="2">
    <name type="scientific">Vitiosangium cumulatum</name>
    <dbReference type="NCBI Taxonomy" id="1867796"/>
    <lineage>
        <taxon>Bacteria</taxon>
        <taxon>Pseudomonadati</taxon>
        <taxon>Myxococcota</taxon>
        <taxon>Myxococcia</taxon>
        <taxon>Myxococcales</taxon>
        <taxon>Cystobacterineae</taxon>
        <taxon>Archangiaceae</taxon>
        <taxon>Vitiosangium</taxon>
    </lineage>
</organism>
<reference evidence="2" key="1">
    <citation type="journal article" date="2020" name="Molecules">
        <title>2-Hydroxysorangiadenosine: Structure and Biosynthesis of a Myxobacterial Sesquiterpene-Nucleoside.</title>
        <authorList>
            <person name="Okoth D.A."/>
            <person name="Hug J.J."/>
            <person name="Garcia R."/>
            <person name="Sproer C."/>
            <person name="Overmann J."/>
            <person name="Muller R."/>
        </authorList>
    </citation>
    <scope>NUCLEOTIDE SEQUENCE</scope>
    <source>
        <strain evidence="2">MCy10943</strain>
    </source>
</reference>
<dbReference type="EMBL" id="MT520816">
    <property type="protein sequence ID" value="QKW93792.1"/>
    <property type="molecule type" value="Genomic_DNA"/>
</dbReference>
<protein>
    <submittedName>
        <fullName evidence="2">Uncharacterized protein</fullName>
    </submittedName>
</protein>
<proteinExistence type="predicted"/>
<feature type="region of interest" description="Disordered" evidence="1">
    <location>
        <begin position="1"/>
        <end position="34"/>
    </location>
</feature>
<name>A0A7D4XLU9_9BACT</name>
<evidence type="ECO:0000313" key="2">
    <source>
        <dbReference type="EMBL" id="QKW93792.1"/>
    </source>
</evidence>